<protein>
    <submittedName>
        <fullName evidence="1">Uncharacterized protein</fullName>
    </submittedName>
</protein>
<dbReference type="EMBL" id="JBEXRX010000129">
    <property type="protein sequence ID" value="MEU0155804.1"/>
    <property type="molecule type" value="Genomic_DNA"/>
</dbReference>
<reference evidence="1 2" key="1">
    <citation type="submission" date="2024-06" db="EMBL/GenBank/DDBJ databases">
        <title>The Natural Products Discovery Center: Release of the First 8490 Sequenced Strains for Exploring Actinobacteria Biosynthetic Diversity.</title>
        <authorList>
            <person name="Kalkreuter E."/>
            <person name="Kautsar S.A."/>
            <person name="Yang D."/>
            <person name="Bader C.D."/>
            <person name="Teijaro C.N."/>
            <person name="Fluegel L."/>
            <person name="Davis C.M."/>
            <person name="Simpson J.R."/>
            <person name="Lauterbach L."/>
            <person name="Steele A.D."/>
            <person name="Gui C."/>
            <person name="Meng S."/>
            <person name="Li G."/>
            <person name="Viehrig K."/>
            <person name="Ye F."/>
            <person name="Su P."/>
            <person name="Kiefer A.F."/>
            <person name="Nichols A."/>
            <person name="Cepeda A.J."/>
            <person name="Yan W."/>
            <person name="Fan B."/>
            <person name="Jiang Y."/>
            <person name="Adhikari A."/>
            <person name="Zheng C.-J."/>
            <person name="Schuster L."/>
            <person name="Cowan T.M."/>
            <person name="Smanski M.J."/>
            <person name="Chevrette M.G."/>
            <person name="De Carvalho L.P.S."/>
            <person name="Shen B."/>
        </authorList>
    </citation>
    <scope>NUCLEOTIDE SEQUENCE [LARGE SCALE GENOMIC DNA]</scope>
    <source>
        <strain evidence="1 2">NPDC006286</strain>
    </source>
</reference>
<comment type="caution">
    <text evidence="1">The sequence shown here is derived from an EMBL/GenBank/DDBJ whole genome shotgun (WGS) entry which is preliminary data.</text>
</comment>
<proteinExistence type="predicted"/>
<organism evidence="1 2">
    <name type="scientific">Micromonospora fulviviridis</name>
    <dbReference type="NCBI Taxonomy" id="47860"/>
    <lineage>
        <taxon>Bacteria</taxon>
        <taxon>Bacillati</taxon>
        <taxon>Actinomycetota</taxon>
        <taxon>Actinomycetes</taxon>
        <taxon>Micromonosporales</taxon>
        <taxon>Micromonosporaceae</taxon>
        <taxon>Micromonospora</taxon>
    </lineage>
</organism>
<name>A0ABV2VTR3_9ACTN</name>
<evidence type="ECO:0000313" key="2">
    <source>
        <dbReference type="Proteomes" id="UP001550348"/>
    </source>
</evidence>
<evidence type="ECO:0000313" key="1">
    <source>
        <dbReference type="EMBL" id="MEU0155804.1"/>
    </source>
</evidence>
<dbReference type="RefSeq" id="WP_355667369.1">
    <property type="nucleotide sequence ID" value="NZ_JBEXRX010000129.1"/>
</dbReference>
<gene>
    <name evidence="1" type="ORF">ABZ071_28705</name>
</gene>
<keyword evidence="2" id="KW-1185">Reference proteome</keyword>
<accession>A0ABV2VTR3</accession>
<sequence length="112" mass="12526">MELVPRPLWGRNLRDALPRSEWQRLRRRALYQVGEPCGLHVPGGRNLICHEQCTYDNATRTQTLIGVEIHCRGCDLVTHLGRAGVVGGPLLVGRALRRLAKLNGWTPVEALV</sequence>
<dbReference type="Proteomes" id="UP001550348">
    <property type="component" value="Unassembled WGS sequence"/>
</dbReference>